<evidence type="ECO:0000256" key="1">
    <source>
        <dbReference type="SAM" id="MobiDB-lite"/>
    </source>
</evidence>
<accession>A0ABR4B4Z4</accession>
<proteinExistence type="predicted"/>
<feature type="region of interest" description="Disordered" evidence="1">
    <location>
        <begin position="447"/>
        <end position="473"/>
    </location>
</feature>
<keyword evidence="4" id="KW-1185">Reference proteome</keyword>
<organism evidence="3 4">
    <name type="scientific">Lepraria finkii</name>
    <dbReference type="NCBI Taxonomy" id="1340010"/>
    <lineage>
        <taxon>Eukaryota</taxon>
        <taxon>Fungi</taxon>
        <taxon>Dikarya</taxon>
        <taxon>Ascomycota</taxon>
        <taxon>Pezizomycotina</taxon>
        <taxon>Lecanoromycetes</taxon>
        <taxon>OSLEUM clade</taxon>
        <taxon>Lecanoromycetidae</taxon>
        <taxon>Lecanorales</taxon>
        <taxon>Lecanorineae</taxon>
        <taxon>Stereocaulaceae</taxon>
        <taxon>Lepraria</taxon>
    </lineage>
</organism>
<evidence type="ECO:0000313" key="4">
    <source>
        <dbReference type="Proteomes" id="UP001590951"/>
    </source>
</evidence>
<dbReference type="Proteomes" id="UP001590951">
    <property type="component" value="Unassembled WGS sequence"/>
</dbReference>
<sequence length="923" mass="100890">MIQIPYALAEIPQDLTGTPGQIHASDVYAISGSKKRKRSELALAIDRQSVNIYDVQTSKTVTSYAISPQAIFTCPPCSIRYRRHGAEAPRRFTYCSVTSPNPQLVRFSESSGVRSSLGEEIETTSISLGHKANPVIHLDTFLVLEEKDDGAPENKILAVHEDGMVACYSKDLGFQEWSTNVNSSSSHGDTATGTHVEHAEILNIEQARKAILKGREDILATLGTDSDDLGASLLFVITRSKPVEDSREHGSLMLKIFTIKAVKSKMNMLSGSARQNMEELITQVIPEPGHLQSKHSKFTFHVTFGTLYQTSEETLVVYNLARSILQLEHEHYLPEAASSCLQLSPNLLAYAAPASVSIVDLPYYSLQAKRSLTEVDEVLCVTQKPKTQRDKPAKKGNLRFLSYFASLDIIVALDGRKLLVFQLSTTTGQTGGSHKRKRDGLLVNSISNGSSLMRSTPSNRAASDRQFKPLGSPLASPLNDPAWSAQKAELNRYSSQLELDQFERTAARALGLELKKGNSIRLQSPNSALLDLQKVYYLLSRIFSLNEMKETTKHEASADATKHLTMRFLPRRICGWLVTAGLFNTHHVEKSLKHHGALPFTSKLSTGALMHALAKRDTSLELISSVLASPIPLSSGELVHILAIITCGIDRLEIRGNGGPLANGDLASSSSSINGNRMQFTNGEISENSSSQTLIFANEASHHHILILTLRRLYVCPSSSVARALKKELSTAQLRLIIDALRLDIARNGWLSPYDDSLEAAEPDLSDSNQLCHIAHLLNCAVDSIGIGGWILAASMNDDMNEAADTLAYMRAEISAALEGIEEAIYLKGVLGEILLCGRNALHSSTKPQRPDQGQITAPRVKPMSITFNEKDSSLLPLGLKTAPVISTTKVGAGGELIKRSARDIGRLKSKMVGRYSFDRIVI</sequence>
<feature type="domain" description="Utp8 beta-propeller" evidence="2">
    <location>
        <begin position="35"/>
        <end position="389"/>
    </location>
</feature>
<comment type="caution">
    <text evidence="3">The sequence shown here is derived from an EMBL/GenBank/DDBJ whole genome shotgun (WGS) entry which is preliminary data.</text>
</comment>
<dbReference type="InterPro" id="IPR018843">
    <property type="entry name" value="Utp8_b-prop"/>
</dbReference>
<evidence type="ECO:0000313" key="3">
    <source>
        <dbReference type="EMBL" id="KAL2052116.1"/>
    </source>
</evidence>
<feature type="compositionally biased region" description="Polar residues" evidence="1">
    <location>
        <begin position="447"/>
        <end position="461"/>
    </location>
</feature>
<dbReference type="EMBL" id="JBHFEH010000029">
    <property type="protein sequence ID" value="KAL2052116.1"/>
    <property type="molecule type" value="Genomic_DNA"/>
</dbReference>
<name>A0ABR4B4Z4_9LECA</name>
<protein>
    <recommendedName>
        <fullName evidence="2">Utp8 beta-propeller domain-containing protein</fullName>
    </recommendedName>
</protein>
<dbReference type="Pfam" id="PF10395">
    <property type="entry name" value="Utp8_b_propeller"/>
    <property type="match status" value="1"/>
</dbReference>
<gene>
    <name evidence="3" type="ORF">ABVK25_007558</name>
</gene>
<reference evidence="3 4" key="1">
    <citation type="submission" date="2024-09" db="EMBL/GenBank/DDBJ databases">
        <title>Rethinking Asexuality: The Enigmatic Case of Functional Sexual Genes in Lepraria (Stereocaulaceae).</title>
        <authorList>
            <person name="Doellman M."/>
            <person name="Sun Y."/>
            <person name="Barcenas-Pena A."/>
            <person name="Lumbsch H.T."/>
            <person name="Grewe F."/>
        </authorList>
    </citation>
    <scope>NUCLEOTIDE SEQUENCE [LARGE SCALE GENOMIC DNA]</scope>
    <source>
        <strain evidence="3 4">Grewe 0041</strain>
    </source>
</reference>
<evidence type="ECO:0000259" key="2">
    <source>
        <dbReference type="Pfam" id="PF10395"/>
    </source>
</evidence>